<accession>A0A9X9QX71</accession>
<dbReference type="InterPro" id="IPR007833">
    <property type="entry name" value="Capsule_polysaccharide_synth"/>
</dbReference>
<dbReference type="EMBL" id="CABFLZ010000007">
    <property type="protein sequence ID" value="VTY03613.1"/>
    <property type="molecule type" value="Genomic_DNA"/>
</dbReference>
<gene>
    <name evidence="1" type="ORF">ONOEEDHL_01935</name>
</gene>
<dbReference type="GO" id="GO:0000271">
    <property type="term" value="P:polysaccharide biosynthetic process"/>
    <property type="evidence" value="ECO:0007669"/>
    <property type="project" value="InterPro"/>
</dbReference>
<dbReference type="GO" id="GO:0015774">
    <property type="term" value="P:polysaccharide transport"/>
    <property type="evidence" value="ECO:0007669"/>
    <property type="project" value="InterPro"/>
</dbReference>
<dbReference type="AlphaFoldDB" id="A0A9X9QX71"/>
<evidence type="ECO:0000313" key="1">
    <source>
        <dbReference type="EMBL" id="VTY03613.1"/>
    </source>
</evidence>
<proteinExistence type="predicted"/>
<keyword evidence="2" id="KW-1185">Reference proteome</keyword>
<reference evidence="1" key="1">
    <citation type="submission" date="2019-05" db="EMBL/GenBank/DDBJ databases">
        <authorList>
            <person name="Hibberd M."/>
        </authorList>
    </citation>
    <scope>NUCLEOTIDE SEQUENCE</scope>
    <source>
        <strain evidence="1">Neisseria_subflava_BgEED23</strain>
    </source>
</reference>
<evidence type="ECO:0000313" key="2">
    <source>
        <dbReference type="Proteomes" id="UP000626795"/>
    </source>
</evidence>
<protein>
    <submittedName>
        <fullName evidence="1">Capsule polysaccharide biosynthesis protein</fullName>
    </submittedName>
</protein>
<organism evidence="1 2">
    <name type="scientific">Neisseria subflava</name>
    <dbReference type="NCBI Taxonomy" id="28449"/>
    <lineage>
        <taxon>Bacteria</taxon>
        <taxon>Pseudomonadati</taxon>
        <taxon>Pseudomonadota</taxon>
        <taxon>Betaproteobacteria</taxon>
        <taxon>Neisseriales</taxon>
        <taxon>Neisseriaceae</taxon>
        <taxon>Neisseria</taxon>
    </lineage>
</organism>
<dbReference type="CDD" id="cd16441">
    <property type="entry name" value="beta_Kdo_transferase_KpsS"/>
    <property type="match status" value="1"/>
</dbReference>
<sequence length="488" mass="55922">MFLFSDGLQSINNNNRRKRIVKNAYIPSRGIRKIPHLSTLLPEFHICKDGKGAEAVVGWGLRPTTHKARAFAAEHQLPFIALEDGFLRSLGLGVAGYPPYSIVYDDIGIYYDTTRPSRLEQLILTADTMPSETLAQARQAMDFILRHHLSKYNHAPELSDDHPLRSPSKPETHQAINNENQASFWAFEEGYFRPYYITLEKDGVNAFSPLPRRADFFLEQFPKLAQQEYKAPTPVRGGFTPMAKNAVRYYIELFRNPNKYPNYIHHRASNAGHYLKLWSISILKRLNYYIEDIQIAKRVEAGKYGKFFIVPLQVFNDSQVRIHCDFSSIRSFLLHVLASFAAHAPADTNLIIKHHPMDRGFIDYSRDIKRFIKKHPKLKGHITYVHDVPLPVFLRHGLGMVTINSTSGLSGLIHNMPVKVLGRAHYDIPGITDQNTLAEFWNHPTPPDSDLFHAYRMYHLNVTQINGNFYSQVFFPDKKTSDSSTLTT</sequence>
<dbReference type="Proteomes" id="UP000626795">
    <property type="component" value="Unassembled WGS sequence"/>
</dbReference>
<dbReference type="Pfam" id="PF05159">
    <property type="entry name" value="Capsule_synth"/>
    <property type="match status" value="2"/>
</dbReference>
<comment type="caution">
    <text evidence="1">The sequence shown here is derived from an EMBL/GenBank/DDBJ whole genome shotgun (WGS) entry which is preliminary data.</text>
</comment>
<name>A0A9X9QX71_NEISU</name>